<comment type="caution">
    <text evidence="2">The sequence shown here is derived from an EMBL/GenBank/DDBJ whole genome shotgun (WGS) entry which is preliminary data.</text>
</comment>
<dbReference type="AlphaFoldDB" id="A0AA38PBD4"/>
<name>A0AA38PBD4_9AGAR</name>
<reference evidence="2" key="1">
    <citation type="submission" date="2022-08" db="EMBL/GenBank/DDBJ databases">
        <authorList>
            <consortium name="DOE Joint Genome Institute"/>
            <person name="Min B."/>
            <person name="Riley R."/>
            <person name="Sierra-Patev S."/>
            <person name="Naranjo-Ortiz M."/>
            <person name="Looney B."/>
            <person name="Konkel Z."/>
            <person name="Slot J.C."/>
            <person name="Sakamoto Y."/>
            <person name="Steenwyk J.L."/>
            <person name="Rokas A."/>
            <person name="Carro J."/>
            <person name="Camarero S."/>
            <person name="Ferreira P."/>
            <person name="Molpeceres G."/>
            <person name="Ruiz-Duenas F.J."/>
            <person name="Serrano A."/>
            <person name="Henrissat B."/>
            <person name="Drula E."/>
            <person name="Hughes K.W."/>
            <person name="Mata J.L."/>
            <person name="Ishikawa N.K."/>
            <person name="Vargas-Isla R."/>
            <person name="Ushijima S."/>
            <person name="Smith C.A."/>
            <person name="Ahrendt S."/>
            <person name="Andreopoulos W."/>
            <person name="He G."/>
            <person name="Labutti K."/>
            <person name="Lipzen A."/>
            <person name="Ng V."/>
            <person name="Sandor L."/>
            <person name="Barry K."/>
            <person name="Martinez A.T."/>
            <person name="Xiao Y."/>
            <person name="Gibbons J.G."/>
            <person name="Terashima K."/>
            <person name="Hibbett D.S."/>
            <person name="Grigoriev I.V."/>
        </authorList>
    </citation>
    <scope>NUCLEOTIDE SEQUENCE</scope>
    <source>
        <strain evidence="2">TFB9207</strain>
    </source>
</reference>
<evidence type="ECO:0000313" key="2">
    <source>
        <dbReference type="EMBL" id="KAJ3839606.1"/>
    </source>
</evidence>
<evidence type="ECO:0000313" key="3">
    <source>
        <dbReference type="Proteomes" id="UP001163846"/>
    </source>
</evidence>
<feature type="compositionally biased region" description="Polar residues" evidence="1">
    <location>
        <begin position="47"/>
        <end position="65"/>
    </location>
</feature>
<dbReference type="EMBL" id="MU806118">
    <property type="protein sequence ID" value="KAJ3839606.1"/>
    <property type="molecule type" value="Genomic_DNA"/>
</dbReference>
<feature type="region of interest" description="Disordered" evidence="1">
    <location>
        <begin position="28"/>
        <end position="65"/>
    </location>
</feature>
<feature type="compositionally biased region" description="Polar residues" evidence="1">
    <location>
        <begin position="28"/>
        <end position="38"/>
    </location>
</feature>
<proteinExistence type="predicted"/>
<accession>A0AA38PBD4</accession>
<keyword evidence="3" id="KW-1185">Reference proteome</keyword>
<sequence length="166" mass="18612">MNPAVISPVNCPNYQTHDMVNPPISPTECSPLSESPTTWVEGRPLPSIQTSPPVSTDYPQAPTSNPFENLCNSSRPSQGNITVNYISGDHHVNSYVDQSRRENFKNHYTMGAQTNRSKKNSAFSEGGSAAEARYYSPSPASTFHHHHHHRGYDEQTKVYSRYRNTF</sequence>
<organism evidence="2 3">
    <name type="scientific">Lentinula raphanica</name>
    <dbReference type="NCBI Taxonomy" id="153919"/>
    <lineage>
        <taxon>Eukaryota</taxon>
        <taxon>Fungi</taxon>
        <taxon>Dikarya</taxon>
        <taxon>Basidiomycota</taxon>
        <taxon>Agaricomycotina</taxon>
        <taxon>Agaricomycetes</taxon>
        <taxon>Agaricomycetidae</taxon>
        <taxon>Agaricales</taxon>
        <taxon>Marasmiineae</taxon>
        <taxon>Omphalotaceae</taxon>
        <taxon>Lentinula</taxon>
    </lineage>
</organism>
<dbReference type="Proteomes" id="UP001163846">
    <property type="component" value="Unassembled WGS sequence"/>
</dbReference>
<protein>
    <submittedName>
        <fullName evidence="2">Uncharacterized protein</fullName>
    </submittedName>
</protein>
<gene>
    <name evidence="2" type="ORF">F5878DRAFT_111545</name>
</gene>
<evidence type="ECO:0000256" key="1">
    <source>
        <dbReference type="SAM" id="MobiDB-lite"/>
    </source>
</evidence>